<gene>
    <name evidence="4" type="ORF">QFW96_12795</name>
</gene>
<keyword evidence="2" id="KW-0812">Transmembrane</keyword>
<evidence type="ECO:0000259" key="3">
    <source>
        <dbReference type="Pfam" id="PF07331"/>
    </source>
</evidence>
<keyword evidence="2" id="KW-1133">Transmembrane helix</keyword>
<keyword evidence="2" id="KW-0472">Membrane</keyword>
<dbReference type="Proteomes" id="UP001237595">
    <property type="component" value="Unassembled WGS sequence"/>
</dbReference>
<organism evidence="4 5">
    <name type="scientific">Saccharopolyspora ipomoeae</name>
    <dbReference type="NCBI Taxonomy" id="3042027"/>
    <lineage>
        <taxon>Bacteria</taxon>
        <taxon>Bacillati</taxon>
        <taxon>Actinomycetota</taxon>
        <taxon>Actinomycetes</taxon>
        <taxon>Pseudonocardiales</taxon>
        <taxon>Pseudonocardiaceae</taxon>
        <taxon>Saccharopolyspora</taxon>
    </lineage>
</organism>
<feature type="region of interest" description="Disordered" evidence="1">
    <location>
        <begin position="1"/>
        <end position="22"/>
    </location>
</feature>
<accession>A0ABT6PNB2</accession>
<feature type="compositionally biased region" description="Polar residues" evidence="1">
    <location>
        <begin position="1"/>
        <end position="16"/>
    </location>
</feature>
<feature type="transmembrane region" description="Helical" evidence="2">
    <location>
        <begin position="144"/>
        <end position="168"/>
    </location>
</feature>
<dbReference type="EMBL" id="JASAOF010000006">
    <property type="protein sequence ID" value="MDI2029500.1"/>
    <property type="molecule type" value="Genomic_DNA"/>
</dbReference>
<comment type="caution">
    <text evidence="4">The sequence shown here is derived from an EMBL/GenBank/DDBJ whole genome shotgun (WGS) entry which is preliminary data.</text>
</comment>
<name>A0ABT6PNB2_9PSEU</name>
<evidence type="ECO:0000313" key="5">
    <source>
        <dbReference type="Proteomes" id="UP001237595"/>
    </source>
</evidence>
<proteinExistence type="predicted"/>
<dbReference type="Pfam" id="PF07331">
    <property type="entry name" value="TctB"/>
    <property type="match status" value="1"/>
</dbReference>
<evidence type="ECO:0000256" key="2">
    <source>
        <dbReference type="SAM" id="Phobius"/>
    </source>
</evidence>
<sequence>MSNPPDTRTEPGNVQESAVPEARAAEHPAPAGAVSNLVVALVVVAVGVSGLVGSLALGLGTAAAPAAGTWPFLISVAITALGVALAVLSRRTTDAELFSSAAWRVAAAIATMIGFVAVISVIGFEIPSALLAFVWLRFLGGESWRVSALGSVGIVVAFYAIFVGALNVPVPHMF</sequence>
<feature type="transmembrane region" description="Helical" evidence="2">
    <location>
        <begin position="70"/>
        <end position="89"/>
    </location>
</feature>
<protein>
    <submittedName>
        <fullName evidence="4">Tripartite tricarboxylate transporter TctB family protein</fullName>
    </submittedName>
</protein>
<feature type="transmembrane region" description="Helical" evidence="2">
    <location>
        <begin position="101"/>
        <end position="124"/>
    </location>
</feature>
<feature type="transmembrane region" description="Helical" evidence="2">
    <location>
        <begin position="37"/>
        <end position="64"/>
    </location>
</feature>
<evidence type="ECO:0000256" key="1">
    <source>
        <dbReference type="SAM" id="MobiDB-lite"/>
    </source>
</evidence>
<keyword evidence="5" id="KW-1185">Reference proteome</keyword>
<dbReference type="InterPro" id="IPR009936">
    <property type="entry name" value="DUF1468"/>
</dbReference>
<evidence type="ECO:0000313" key="4">
    <source>
        <dbReference type="EMBL" id="MDI2029500.1"/>
    </source>
</evidence>
<feature type="domain" description="DUF1468" evidence="3">
    <location>
        <begin position="38"/>
        <end position="171"/>
    </location>
</feature>
<reference evidence="4 5" key="1">
    <citation type="submission" date="2023-04" db="EMBL/GenBank/DDBJ databases">
        <title>Draft genome sequence of Saccharopolyspora sp. TS4A08 isolated from sweet potato rhizospheric soil.</title>
        <authorList>
            <person name="Suksaard P."/>
            <person name="Duangmal K."/>
        </authorList>
    </citation>
    <scope>NUCLEOTIDE SEQUENCE [LARGE SCALE GENOMIC DNA]</scope>
    <source>
        <strain evidence="4 5">TS4A08</strain>
    </source>
</reference>
<dbReference type="RefSeq" id="WP_281455826.1">
    <property type="nucleotide sequence ID" value="NZ_JASAOF010000006.1"/>
</dbReference>